<evidence type="ECO:0000313" key="2">
    <source>
        <dbReference type="EMBL" id="ORC87138.1"/>
    </source>
</evidence>
<dbReference type="InterPro" id="IPR015655">
    <property type="entry name" value="PP2C"/>
</dbReference>
<comment type="caution">
    <text evidence="2">The sequence shown here is derived from an EMBL/GenBank/DDBJ whole genome shotgun (WGS) entry which is preliminary data.</text>
</comment>
<dbReference type="PANTHER" id="PTHR13832:SF843">
    <property type="entry name" value="PHOSPHATASE 2C, PUTATIVE-RELATED"/>
    <property type="match status" value="1"/>
</dbReference>
<accession>A0A1X0NRG3</accession>
<dbReference type="CDD" id="cd00143">
    <property type="entry name" value="PP2Cc"/>
    <property type="match status" value="1"/>
</dbReference>
<dbReference type="Proteomes" id="UP000192257">
    <property type="component" value="Unassembled WGS sequence"/>
</dbReference>
<dbReference type="GO" id="GO:0004722">
    <property type="term" value="F:protein serine/threonine phosphatase activity"/>
    <property type="evidence" value="ECO:0007669"/>
    <property type="project" value="InterPro"/>
</dbReference>
<dbReference type="Gene3D" id="3.60.40.10">
    <property type="entry name" value="PPM-type phosphatase domain"/>
    <property type="match status" value="1"/>
</dbReference>
<keyword evidence="3" id="KW-1185">Reference proteome</keyword>
<dbReference type="OrthoDB" id="10264738at2759"/>
<dbReference type="VEuPathDB" id="TriTrypDB:TM35_000231090"/>
<evidence type="ECO:0000313" key="3">
    <source>
        <dbReference type="Proteomes" id="UP000192257"/>
    </source>
</evidence>
<evidence type="ECO:0000259" key="1">
    <source>
        <dbReference type="PROSITE" id="PS51746"/>
    </source>
</evidence>
<dbReference type="STRING" id="67003.A0A1X0NRG3"/>
<dbReference type="InterPro" id="IPR001932">
    <property type="entry name" value="PPM-type_phosphatase-like_dom"/>
</dbReference>
<dbReference type="InterPro" id="IPR036457">
    <property type="entry name" value="PPM-type-like_dom_sf"/>
</dbReference>
<name>A0A1X0NRG3_9TRYP</name>
<proteinExistence type="predicted"/>
<reference evidence="2 3" key="1">
    <citation type="submission" date="2017-03" db="EMBL/GenBank/DDBJ databases">
        <title>An alternative strategy for trypanosome survival in the mammalian bloodstream revealed through genome and transcriptome analysis of the ubiquitous bovine parasite Trypanosoma (Megatrypanum) theileri.</title>
        <authorList>
            <person name="Kelly S."/>
            <person name="Ivens A."/>
            <person name="Mott A."/>
            <person name="O'Neill E."/>
            <person name="Emms D."/>
            <person name="Macleod O."/>
            <person name="Voorheis P."/>
            <person name="Matthews J."/>
            <person name="Matthews K."/>
            <person name="Carrington M."/>
        </authorList>
    </citation>
    <scope>NUCLEOTIDE SEQUENCE [LARGE SCALE GENOMIC DNA]</scope>
    <source>
        <strain evidence="2">Edinburgh</strain>
    </source>
</reference>
<dbReference type="GeneID" id="39987129"/>
<feature type="domain" description="PPM-type phosphatase" evidence="1">
    <location>
        <begin position="33"/>
        <end position="297"/>
    </location>
</feature>
<gene>
    <name evidence="2" type="ORF">TM35_000231090</name>
</gene>
<dbReference type="SMART" id="SM00332">
    <property type="entry name" value="PP2Cc"/>
    <property type="match status" value="1"/>
</dbReference>
<sequence>MRPFTPLRGNTQTILYTPVRDKYSILMEDDKLRVGASSMQGWRSTMEDAHTIHLSLPRLPSHMAAEDGALAAVFDGHCGSKMSQTAATHILEWITSMDSFKEGNIVKAIRDGFIAGDAAMLKSSPHEPSGSTGNCVILVQNHLYCGNVGDSRAVLCRDGIAFALSEDHKPNLPKEMERIMKAGGHVQNGRVNGILSLSRAFGDFAFKCGDLPPEEQAVTVNPDVAHIELTPQDEFVIIACDGIWDIVSSQKAVDIVRNEVAEHSDLSLACERLMDTCLSRVSTGAGTDNMTVIILQFKSLFLKKVECKFGTAPRSTLT</sequence>
<dbReference type="AlphaFoldDB" id="A0A1X0NRG3"/>
<dbReference type="PANTHER" id="PTHR13832">
    <property type="entry name" value="PROTEIN PHOSPHATASE 2C"/>
    <property type="match status" value="1"/>
</dbReference>
<protein>
    <recommendedName>
        <fullName evidence="1">PPM-type phosphatase domain-containing protein</fullName>
    </recommendedName>
</protein>
<dbReference type="EMBL" id="NBCO01000023">
    <property type="protein sequence ID" value="ORC87138.1"/>
    <property type="molecule type" value="Genomic_DNA"/>
</dbReference>
<dbReference type="PROSITE" id="PS51746">
    <property type="entry name" value="PPM_2"/>
    <property type="match status" value="1"/>
</dbReference>
<organism evidence="2 3">
    <name type="scientific">Trypanosoma theileri</name>
    <dbReference type="NCBI Taxonomy" id="67003"/>
    <lineage>
        <taxon>Eukaryota</taxon>
        <taxon>Discoba</taxon>
        <taxon>Euglenozoa</taxon>
        <taxon>Kinetoplastea</taxon>
        <taxon>Metakinetoplastina</taxon>
        <taxon>Trypanosomatida</taxon>
        <taxon>Trypanosomatidae</taxon>
        <taxon>Trypanosoma</taxon>
    </lineage>
</organism>
<dbReference type="RefSeq" id="XP_028881204.1">
    <property type="nucleotide sequence ID" value="XM_029027349.1"/>
</dbReference>
<dbReference type="Pfam" id="PF00481">
    <property type="entry name" value="PP2C"/>
    <property type="match status" value="1"/>
</dbReference>
<dbReference type="SUPFAM" id="SSF81606">
    <property type="entry name" value="PP2C-like"/>
    <property type="match status" value="1"/>
</dbReference>